<protein>
    <recommendedName>
        <fullName evidence="1">Glyoxalase/fosfomycin resistance/dioxygenase domain-containing protein</fullName>
    </recommendedName>
</protein>
<evidence type="ECO:0000259" key="1">
    <source>
        <dbReference type="Pfam" id="PF00903"/>
    </source>
</evidence>
<dbReference type="Proteomes" id="UP001207742">
    <property type="component" value="Unassembled WGS sequence"/>
</dbReference>
<sequence>MIRNEVIIGVAAVEKSSRWYQRLLDCHSQHGGDTFEILTDDDGTVVLCLHKWEAHGHPTLIAPVAAPGNGLILFFRVSDFEKKWTNATALSTEIAAPPHLNNNSGCMEFSLRDPDGYYVTVSAAR</sequence>
<organism evidence="2 3">
    <name type="scientific">Chitinophaga nivalis</name>
    <dbReference type="NCBI Taxonomy" id="2991709"/>
    <lineage>
        <taxon>Bacteria</taxon>
        <taxon>Pseudomonadati</taxon>
        <taxon>Bacteroidota</taxon>
        <taxon>Chitinophagia</taxon>
        <taxon>Chitinophagales</taxon>
        <taxon>Chitinophagaceae</taxon>
        <taxon>Chitinophaga</taxon>
    </lineage>
</organism>
<gene>
    <name evidence="2" type="ORF">OL497_10390</name>
</gene>
<dbReference type="SUPFAM" id="SSF54593">
    <property type="entry name" value="Glyoxalase/Bleomycin resistance protein/Dihydroxybiphenyl dioxygenase"/>
    <property type="match status" value="1"/>
</dbReference>
<reference evidence="2 3" key="1">
    <citation type="submission" date="2022-10" db="EMBL/GenBank/DDBJ databases">
        <title>Chitinophaga nivalis PC15 sp. nov., isolated from Pyeongchang county, South Korea.</title>
        <authorList>
            <person name="Trinh H.N."/>
        </authorList>
    </citation>
    <scope>NUCLEOTIDE SEQUENCE [LARGE SCALE GENOMIC DNA]</scope>
    <source>
        <strain evidence="2 3">PC14</strain>
    </source>
</reference>
<accession>A0ABT3IK36</accession>
<dbReference type="Pfam" id="PF00903">
    <property type="entry name" value="Glyoxalase"/>
    <property type="match status" value="1"/>
</dbReference>
<proteinExistence type="predicted"/>
<evidence type="ECO:0000313" key="2">
    <source>
        <dbReference type="EMBL" id="MCW3484304.1"/>
    </source>
</evidence>
<comment type="caution">
    <text evidence="2">The sequence shown here is derived from an EMBL/GenBank/DDBJ whole genome shotgun (WGS) entry which is preliminary data.</text>
</comment>
<dbReference type="InterPro" id="IPR004360">
    <property type="entry name" value="Glyas_Fos-R_dOase_dom"/>
</dbReference>
<feature type="domain" description="Glyoxalase/fosfomycin resistance/dioxygenase" evidence="1">
    <location>
        <begin position="6"/>
        <end position="119"/>
    </location>
</feature>
<keyword evidence="3" id="KW-1185">Reference proteome</keyword>
<dbReference type="Gene3D" id="3.10.180.10">
    <property type="entry name" value="2,3-Dihydroxybiphenyl 1,2-Dioxygenase, domain 1"/>
    <property type="match status" value="1"/>
</dbReference>
<name>A0ABT3IK36_9BACT</name>
<dbReference type="RefSeq" id="WP_264729840.1">
    <property type="nucleotide sequence ID" value="NZ_JAPDNR010000001.1"/>
</dbReference>
<dbReference type="EMBL" id="JAPDNS010000001">
    <property type="protein sequence ID" value="MCW3484304.1"/>
    <property type="molecule type" value="Genomic_DNA"/>
</dbReference>
<dbReference type="InterPro" id="IPR029068">
    <property type="entry name" value="Glyas_Bleomycin-R_OHBP_Dase"/>
</dbReference>
<evidence type="ECO:0000313" key="3">
    <source>
        <dbReference type="Proteomes" id="UP001207742"/>
    </source>
</evidence>